<dbReference type="OrthoDB" id="5287735at2"/>
<evidence type="ECO:0000256" key="12">
    <source>
        <dbReference type="ARBA" id="ARBA00033342"/>
    </source>
</evidence>
<dbReference type="Gene3D" id="2.70.98.90">
    <property type="match status" value="1"/>
</dbReference>
<dbReference type="InterPro" id="IPR028053">
    <property type="entry name" value="Membr_insert_YidC_N"/>
</dbReference>
<feature type="domain" description="Membrane insertase YidC N-terminal" evidence="16">
    <location>
        <begin position="79"/>
        <end position="358"/>
    </location>
</feature>
<evidence type="ECO:0000256" key="2">
    <source>
        <dbReference type="ARBA" id="ARBA00010527"/>
    </source>
</evidence>
<dbReference type="InterPro" id="IPR028055">
    <property type="entry name" value="YidC/Oxa/ALB_C"/>
</dbReference>
<proteinExistence type="inferred from homology"/>
<dbReference type="CDD" id="cd20070">
    <property type="entry name" value="5TM_YidC_Alb3"/>
    <property type="match status" value="1"/>
</dbReference>
<evidence type="ECO:0000256" key="4">
    <source>
        <dbReference type="ARBA" id="ARBA00022448"/>
    </source>
</evidence>
<comment type="caution">
    <text evidence="17">The sequence shown here is derived from an EMBL/GenBank/DDBJ whole genome shotgun (WGS) entry which is preliminary data.</text>
</comment>
<feature type="transmembrane region" description="Helical" evidence="13">
    <location>
        <begin position="476"/>
        <end position="493"/>
    </location>
</feature>
<evidence type="ECO:0000256" key="13">
    <source>
        <dbReference type="HAMAP-Rule" id="MF_01810"/>
    </source>
</evidence>
<dbReference type="Proteomes" id="UP000238196">
    <property type="component" value="Unassembled WGS sequence"/>
</dbReference>
<sequence>MDVQRMILVGALALISYTAVLKWNEDYGQPAATASVAQTVSSADMPSAQPAANASDLPSTGAAASTTDVASSKPTNSLISVHTDVLDLRIDPHGGDVLYAALPNHKERVDTPAQPLVLLENNGSHTYIAQSGLVGTNGPDANADGRPQYSVAATSYTMGKDDKSLDVDLNTSTAEGVKVTKRFTFTAGSNLIKVSYLIDNQSQQPFSANMFGQLKRDNAPDPSQQHGMGMRSYLGPVFSTQSERYQKVTFKDLDEGDKFKQDSTGGWVAMLQHYFLTAWIPAEGDSKQNTYEARKSGSNYIAGFVEPAVTVAAGQKGEISAGLYIGPKDQDVLRTVAPNLNLTVDYGWLWFIGQPLFAMLKFFHSIVSNWGIAIILTTMVVKGIFFYPSAMSYRSMAKMRKFAPEMQRMKEMYGDDRQKMSQAMMELYRKEKINPLGGCLPILIQMPVFIALYWVLSESVELRHAPFYGWIHDMSVMDPYFILPIIMGCTMFLQQRLNPTPPDPMQAKVMKFLPVIFTFFFLWFPAGLVLYWVVNNCLSILQQYIITRKIENEGKTA</sequence>
<gene>
    <name evidence="13" type="primary">yidC</name>
    <name evidence="17" type="ORF">C4K68_07420</name>
</gene>
<dbReference type="NCBIfam" id="NF002353">
    <property type="entry name" value="PRK01318.1-4"/>
    <property type="match status" value="1"/>
</dbReference>
<dbReference type="AlphaFoldDB" id="A0A2S5KT89"/>
<dbReference type="HAMAP" id="MF_01810">
    <property type="entry name" value="YidC_type1"/>
    <property type="match status" value="1"/>
</dbReference>
<comment type="subcellular location">
    <subcellularLocation>
        <location evidence="1">Cell inner membrane</location>
        <topology evidence="1">Multi-pass membrane protein</topology>
    </subcellularLocation>
    <subcellularLocation>
        <location evidence="13">Cell membrane</location>
        <topology evidence="13">Multi-pass membrane protein</topology>
    </subcellularLocation>
</comment>
<comment type="function">
    <text evidence="13">Required for the insertion and/or proper folding and/or complex formation of integral membrane proteins into the membrane. Involved in integration of membrane proteins that insert both dependently and independently of the Sec translocase complex, as well as at least some lipoproteins. Aids folding of multispanning membrane proteins.</text>
</comment>
<evidence type="ECO:0000259" key="16">
    <source>
        <dbReference type="Pfam" id="PF14849"/>
    </source>
</evidence>
<evidence type="ECO:0000256" key="8">
    <source>
        <dbReference type="ARBA" id="ARBA00022989"/>
    </source>
</evidence>
<feature type="transmembrane region" description="Helical" evidence="13">
    <location>
        <begin position="433"/>
        <end position="456"/>
    </location>
</feature>
<dbReference type="Pfam" id="PF14849">
    <property type="entry name" value="YidC_periplas"/>
    <property type="match status" value="1"/>
</dbReference>
<dbReference type="PRINTS" id="PR01900">
    <property type="entry name" value="YIDCPROTEIN"/>
</dbReference>
<dbReference type="GO" id="GO:0005886">
    <property type="term" value="C:plasma membrane"/>
    <property type="evidence" value="ECO:0007669"/>
    <property type="project" value="UniProtKB-SubCell"/>
</dbReference>
<evidence type="ECO:0000256" key="9">
    <source>
        <dbReference type="ARBA" id="ARBA00023136"/>
    </source>
</evidence>
<keyword evidence="5 13" id="KW-1003">Cell membrane</keyword>
<dbReference type="InterPro" id="IPR047196">
    <property type="entry name" value="YidC_ALB_C"/>
</dbReference>
<reference evidence="17 18" key="1">
    <citation type="submission" date="2018-02" db="EMBL/GenBank/DDBJ databases">
        <title>novel marine gammaproteobacteria from coastal saline agro ecosystem.</title>
        <authorList>
            <person name="Krishnan R."/>
            <person name="Ramesh Kumar N."/>
        </authorList>
    </citation>
    <scope>NUCLEOTIDE SEQUENCE [LARGE SCALE GENOMIC DNA]</scope>
    <source>
        <strain evidence="17 18">228</strain>
    </source>
</reference>
<feature type="domain" description="Membrane insertase YidC/Oxa/ALB C-terminal" evidence="15">
    <location>
        <begin position="370"/>
        <end position="548"/>
    </location>
</feature>
<evidence type="ECO:0000256" key="11">
    <source>
        <dbReference type="ARBA" id="ARBA00033245"/>
    </source>
</evidence>
<dbReference type="GO" id="GO:0032977">
    <property type="term" value="F:membrane insertase activity"/>
    <property type="evidence" value="ECO:0007669"/>
    <property type="project" value="InterPro"/>
</dbReference>
<evidence type="ECO:0000256" key="1">
    <source>
        <dbReference type="ARBA" id="ARBA00004429"/>
    </source>
</evidence>
<dbReference type="GO" id="GO:0051205">
    <property type="term" value="P:protein insertion into membrane"/>
    <property type="evidence" value="ECO:0007669"/>
    <property type="project" value="TreeGrafter"/>
</dbReference>
<keyword evidence="4 13" id="KW-0813">Transport</keyword>
<name>A0A2S5KT89_9PROT</name>
<dbReference type="NCBIfam" id="TIGR03592">
    <property type="entry name" value="yidC_oxa1_cterm"/>
    <property type="match status" value="1"/>
</dbReference>
<evidence type="ECO:0000256" key="6">
    <source>
        <dbReference type="ARBA" id="ARBA00022692"/>
    </source>
</evidence>
<keyword evidence="6 13" id="KW-0812">Transmembrane</keyword>
<feature type="transmembrane region" description="Helical" evidence="13">
    <location>
        <begin position="370"/>
        <end position="390"/>
    </location>
</feature>
<evidence type="ECO:0000256" key="5">
    <source>
        <dbReference type="ARBA" id="ARBA00022475"/>
    </source>
</evidence>
<dbReference type="EMBL" id="PRLP01000021">
    <property type="protein sequence ID" value="PPC78071.1"/>
    <property type="molecule type" value="Genomic_DNA"/>
</dbReference>
<dbReference type="NCBIfam" id="NF002352">
    <property type="entry name" value="PRK01318.1-3"/>
    <property type="match status" value="1"/>
</dbReference>
<evidence type="ECO:0000259" key="15">
    <source>
        <dbReference type="Pfam" id="PF02096"/>
    </source>
</evidence>
<protein>
    <recommendedName>
        <fullName evidence="3 13">Membrane protein insertase YidC</fullName>
    </recommendedName>
    <alternativeName>
        <fullName evidence="12 13">Foldase YidC</fullName>
    </alternativeName>
    <alternativeName>
        <fullName evidence="11 13">Membrane integrase YidC</fullName>
    </alternativeName>
    <alternativeName>
        <fullName evidence="13">Membrane protein YidC</fullName>
    </alternativeName>
</protein>
<keyword evidence="10 13" id="KW-0143">Chaperone</keyword>
<evidence type="ECO:0000256" key="14">
    <source>
        <dbReference type="SAM" id="MobiDB-lite"/>
    </source>
</evidence>
<organism evidence="17 18">
    <name type="scientific">Proteobacteria bacterium 228</name>
    <dbReference type="NCBI Taxonomy" id="2083153"/>
    <lineage>
        <taxon>Bacteria</taxon>
        <taxon>Pseudomonadati</taxon>
        <taxon>Pseudomonadota</taxon>
    </lineage>
</organism>
<evidence type="ECO:0000256" key="7">
    <source>
        <dbReference type="ARBA" id="ARBA00022927"/>
    </source>
</evidence>
<evidence type="ECO:0000313" key="17">
    <source>
        <dbReference type="EMBL" id="PPC78071.1"/>
    </source>
</evidence>
<dbReference type="Pfam" id="PF02096">
    <property type="entry name" value="60KD_IMP"/>
    <property type="match status" value="1"/>
</dbReference>
<dbReference type="InterPro" id="IPR019998">
    <property type="entry name" value="Membr_insert_YidC"/>
</dbReference>
<dbReference type="NCBIfam" id="TIGR03593">
    <property type="entry name" value="yidC_nterm"/>
    <property type="match status" value="1"/>
</dbReference>
<dbReference type="GO" id="GO:0015031">
    <property type="term" value="P:protein transport"/>
    <property type="evidence" value="ECO:0007669"/>
    <property type="project" value="UniProtKB-KW"/>
</dbReference>
<keyword evidence="9 13" id="KW-0472">Membrane</keyword>
<comment type="subunit">
    <text evidence="13">Interacts with the Sec translocase complex via SecD. Specifically interacts with transmembrane segments of nascent integral membrane proteins during membrane integration.</text>
</comment>
<keyword evidence="7 13" id="KW-0653">Protein transport</keyword>
<dbReference type="InterPro" id="IPR038221">
    <property type="entry name" value="YidC_periplasmic_sf"/>
</dbReference>
<dbReference type="PANTHER" id="PTHR12428:SF65">
    <property type="entry name" value="CYTOCHROME C OXIDASE ASSEMBLY PROTEIN COX18, MITOCHONDRIAL"/>
    <property type="match status" value="1"/>
</dbReference>
<evidence type="ECO:0000256" key="3">
    <source>
        <dbReference type="ARBA" id="ARBA00015325"/>
    </source>
</evidence>
<accession>A0A2S5KT89</accession>
<feature type="compositionally biased region" description="Polar residues" evidence="14">
    <location>
        <begin position="50"/>
        <end position="74"/>
    </location>
</feature>
<dbReference type="CDD" id="cd19961">
    <property type="entry name" value="EcYidC-like_peri"/>
    <property type="match status" value="1"/>
</dbReference>
<dbReference type="PANTHER" id="PTHR12428">
    <property type="entry name" value="OXA1"/>
    <property type="match status" value="1"/>
</dbReference>
<feature type="region of interest" description="Disordered" evidence="14">
    <location>
        <begin position="46"/>
        <end position="74"/>
    </location>
</feature>
<keyword evidence="8 13" id="KW-1133">Transmembrane helix</keyword>
<evidence type="ECO:0000256" key="10">
    <source>
        <dbReference type="ARBA" id="ARBA00023186"/>
    </source>
</evidence>
<evidence type="ECO:0000313" key="18">
    <source>
        <dbReference type="Proteomes" id="UP000238196"/>
    </source>
</evidence>
<feature type="transmembrane region" description="Helical" evidence="13">
    <location>
        <begin position="513"/>
        <end position="534"/>
    </location>
</feature>
<dbReference type="PRINTS" id="PR00701">
    <property type="entry name" value="60KDINNERMP"/>
</dbReference>
<comment type="similarity">
    <text evidence="2 13">Belongs to the OXA1/ALB3/YidC family. Type 1 subfamily.</text>
</comment>
<dbReference type="InterPro" id="IPR001708">
    <property type="entry name" value="YidC/ALB3/OXA1/COX18"/>
</dbReference>